<dbReference type="AlphaFoldDB" id="A0A1H5VWG3"/>
<name>A0A1H5VWG3_9BACT</name>
<evidence type="ECO:0000256" key="1">
    <source>
        <dbReference type="SAM" id="SignalP"/>
    </source>
</evidence>
<sequence>MKKLFLLYLLFFFALESISQSCGDDGFWKVGSQFGTERLSSNCGDFICHGFAAAYWEDGFTQGSSLNSINPGIVNVKTSYTSSAGFPDRYYFQNSNKYIQVCGQSLSNVDVITQVFGGDPGPHSLVRDRNTTFNPKFISKYGTESPVIRHDFNSTLYELQNAGKTEPDKYYVYIGSIKATEYLPKGQIKPISLLSKPGVLPILGP</sequence>
<keyword evidence="1" id="KW-0732">Signal</keyword>
<accession>A0A1H5VWG3</accession>
<organism evidence="2 3">
    <name type="scientific">Algoriphagus boritolerans DSM 17298 = JCM 18970</name>
    <dbReference type="NCBI Taxonomy" id="1120964"/>
    <lineage>
        <taxon>Bacteria</taxon>
        <taxon>Pseudomonadati</taxon>
        <taxon>Bacteroidota</taxon>
        <taxon>Cytophagia</taxon>
        <taxon>Cytophagales</taxon>
        <taxon>Cyclobacteriaceae</taxon>
        <taxon>Algoriphagus</taxon>
    </lineage>
</organism>
<dbReference type="Proteomes" id="UP000236736">
    <property type="component" value="Unassembled WGS sequence"/>
</dbReference>
<gene>
    <name evidence="2" type="ORF">SAMN03080598_01850</name>
</gene>
<keyword evidence="3" id="KW-1185">Reference proteome</keyword>
<dbReference type="RefSeq" id="WP_103924524.1">
    <property type="nucleotide sequence ID" value="NZ_BBFN01000042.1"/>
</dbReference>
<feature type="chain" id="PRO_5009287658" evidence="1">
    <location>
        <begin position="24"/>
        <end position="205"/>
    </location>
</feature>
<proteinExistence type="predicted"/>
<dbReference type="EMBL" id="FNVR01000008">
    <property type="protein sequence ID" value="SEF91649.1"/>
    <property type="molecule type" value="Genomic_DNA"/>
</dbReference>
<protein>
    <submittedName>
        <fullName evidence="2">Uncharacterized protein</fullName>
    </submittedName>
</protein>
<evidence type="ECO:0000313" key="2">
    <source>
        <dbReference type="EMBL" id="SEF91649.1"/>
    </source>
</evidence>
<dbReference type="OrthoDB" id="828145at2"/>
<evidence type="ECO:0000313" key="3">
    <source>
        <dbReference type="Proteomes" id="UP000236736"/>
    </source>
</evidence>
<reference evidence="3" key="1">
    <citation type="submission" date="2016-10" db="EMBL/GenBank/DDBJ databases">
        <authorList>
            <person name="Varghese N."/>
            <person name="Submissions S."/>
        </authorList>
    </citation>
    <scope>NUCLEOTIDE SEQUENCE [LARGE SCALE GENOMIC DNA]</scope>
    <source>
        <strain evidence="3">DSM 17298</strain>
    </source>
</reference>
<feature type="signal peptide" evidence="1">
    <location>
        <begin position="1"/>
        <end position="23"/>
    </location>
</feature>
<dbReference type="STRING" id="1120964.GCA_001313265_06208"/>